<dbReference type="HOGENOM" id="CLU_1381454_0_0_2"/>
<dbReference type="Proteomes" id="UP000005867">
    <property type="component" value="Chromosome"/>
</dbReference>
<proteinExistence type="predicted"/>
<gene>
    <name evidence="1" type="ORF">P186_2819</name>
</gene>
<dbReference type="STRING" id="1104324.P186_2819"/>
<dbReference type="KEGG" id="pyr:P186_2819"/>
<accession>G7VF30</accession>
<name>G7VF30_9CREN</name>
<keyword evidence="2" id="KW-1185">Reference proteome</keyword>
<protein>
    <submittedName>
        <fullName evidence="1">Uncharacterized protein</fullName>
    </submittedName>
</protein>
<reference evidence="1 2" key="1">
    <citation type="journal article" date="2012" name="J. Bacteriol.">
        <title>Complete genome sequence of strain 1860, a crenarchaeon of the genus pyrobaculum able to grow with various electron acceptors.</title>
        <authorList>
            <person name="Mardanov A.V."/>
            <person name="Gumerov V.M."/>
            <person name="Slobodkina G.B."/>
            <person name="Beletsky A.V."/>
            <person name="Bonch-Osmolovskaya E.A."/>
            <person name="Ravin N.V."/>
            <person name="Skryabin K.G."/>
        </authorList>
    </citation>
    <scope>NUCLEOTIDE SEQUENCE [LARGE SCALE GENOMIC DNA]</scope>
    <source>
        <strain evidence="1 2">1860</strain>
    </source>
</reference>
<evidence type="ECO:0000313" key="1">
    <source>
        <dbReference type="EMBL" id="AET34195.1"/>
    </source>
</evidence>
<dbReference type="BioCyc" id="PSP1104324:GJSN-2756-MONOMER"/>
<dbReference type="AlphaFoldDB" id="G7VF30"/>
<dbReference type="EMBL" id="CP003098">
    <property type="protein sequence ID" value="AET34195.1"/>
    <property type="molecule type" value="Genomic_DNA"/>
</dbReference>
<sequence>MRTAVLLIAVVAVVFVAIYASGYLQPQAPEPPIGELEELRLFITPENGTKTSRWELCGMKIYGKGAYYKKGDIITSPIKDIEELPEKIRKDYSDPVRAYVAGGIRADKDGYIYSIYFHRPEGGAGLASTSVLIEEHNVTAIGSGGVESATLRVRGVEYSFWLGTVEKVTSRNATVYIVCGIDKEKVEKRLGEIRNELVGKK</sequence>
<evidence type="ECO:0000313" key="2">
    <source>
        <dbReference type="Proteomes" id="UP000005867"/>
    </source>
</evidence>
<dbReference type="eggNOG" id="arCOG09799">
    <property type="taxonomic scope" value="Archaea"/>
</dbReference>
<organism evidence="1 2">
    <name type="scientific">Pyrobaculum ferrireducens</name>
    <dbReference type="NCBI Taxonomy" id="1104324"/>
    <lineage>
        <taxon>Archaea</taxon>
        <taxon>Thermoproteota</taxon>
        <taxon>Thermoprotei</taxon>
        <taxon>Thermoproteales</taxon>
        <taxon>Thermoproteaceae</taxon>
        <taxon>Pyrobaculum</taxon>
    </lineage>
</organism>